<comment type="caution">
    <text evidence="1">The sequence shown here is derived from an EMBL/GenBank/DDBJ whole genome shotgun (WGS) entry which is preliminary data.</text>
</comment>
<protein>
    <submittedName>
        <fullName evidence="1">Uncharacterized protein</fullName>
    </submittedName>
</protein>
<gene>
    <name evidence="1" type="ORF">A9299_10500</name>
</gene>
<dbReference type="AlphaFoldDB" id="A0AA91J9U4"/>
<dbReference type="Gene3D" id="3.40.30.10">
    <property type="entry name" value="Glutaredoxin"/>
    <property type="match status" value="1"/>
</dbReference>
<dbReference type="InterPro" id="IPR036249">
    <property type="entry name" value="Thioredoxin-like_sf"/>
</dbReference>
<dbReference type="SUPFAM" id="SSF52833">
    <property type="entry name" value="Thioredoxin-like"/>
    <property type="match status" value="1"/>
</dbReference>
<evidence type="ECO:0000313" key="1">
    <source>
        <dbReference type="EMBL" id="OBX63392.1"/>
    </source>
</evidence>
<organism evidence="1">
    <name type="scientific">Faucicola osloensis</name>
    <name type="common">Moraxella osloensis</name>
    <dbReference type="NCBI Taxonomy" id="34062"/>
    <lineage>
        <taxon>Bacteria</taxon>
        <taxon>Pseudomonadati</taxon>
        <taxon>Pseudomonadota</taxon>
        <taxon>Gammaproteobacteria</taxon>
        <taxon>Moraxellales</taxon>
        <taxon>Moraxellaceae</taxon>
        <taxon>Faucicola</taxon>
    </lineage>
</organism>
<accession>A0AA91J9U4</accession>
<sequence length="84" mass="9723">MDKTLFETPPAQLNDWQVIKMDVTDDTVDSKEVYQALDVFAPPALLYYQEGKLVARQDGNVEREVFEKQLAQLNDKLRIPNIVR</sequence>
<name>A0AA91J9U4_FAUOS</name>
<dbReference type="EMBL" id="LZMT01000024">
    <property type="protein sequence ID" value="OBX63392.1"/>
    <property type="molecule type" value="Genomic_DNA"/>
</dbReference>
<proteinExistence type="predicted"/>
<reference evidence="1" key="1">
    <citation type="submission" date="2016-06" db="EMBL/GenBank/DDBJ databases">
        <title>Draft genome of Moraxella osloensis CCUG 67237.</title>
        <authorList>
            <person name="Salva-Serra F."/>
            <person name="Engstrom-Jakobsson H."/>
            <person name="Thorell K."/>
            <person name="Gonzales-Siles L."/>
            <person name="Karlsson R."/>
            <person name="Boulund F."/>
            <person name="Engstrand L."/>
            <person name="Kristiansson E."/>
            <person name="Moore E."/>
        </authorList>
    </citation>
    <scope>NUCLEOTIDE SEQUENCE [LARGE SCALE GENOMIC DNA]</scope>
    <source>
        <strain evidence="1">CCUG 67237</strain>
    </source>
</reference>